<dbReference type="GO" id="GO:0004364">
    <property type="term" value="F:glutathione transferase activity"/>
    <property type="evidence" value="ECO:0007669"/>
    <property type="project" value="TreeGrafter"/>
</dbReference>
<evidence type="ECO:0000256" key="2">
    <source>
        <dbReference type="ARBA" id="ARBA00022692"/>
    </source>
</evidence>
<dbReference type="EMBL" id="MCBR01010101">
    <property type="protein sequence ID" value="RKF71394.1"/>
    <property type="molecule type" value="Genomic_DNA"/>
</dbReference>
<dbReference type="PANTHER" id="PTHR10250">
    <property type="entry name" value="MICROSOMAL GLUTATHIONE S-TRANSFERASE"/>
    <property type="match status" value="1"/>
</dbReference>
<evidence type="ECO:0000313" key="6">
    <source>
        <dbReference type="EMBL" id="RKF71394.1"/>
    </source>
</evidence>
<dbReference type="GO" id="GO:0005635">
    <property type="term" value="C:nuclear envelope"/>
    <property type="evidence" value="ECO:0007669"/>
    <property type="project" value="TreeGrafter"/>
</dbReference>
<evidence type="ECO:0000256" key="1">
    <source>
        <dbReference type="ARBA" id="ARBA00004141"/>
    </source>
</evidence>
<dbReference type="Proteomes" id="UP000285405">
    <property type="component" value="Unassembled WGS sequence"/>
</dbReference>
<evidence type="ECO:0000256" key="3">
    <source>
        <dbReference type="ARBA" id="ARBA00022989"/>
    </source>
</evidence>
<keyword evidence="3 5" id="KW-1133">Transmembrane helix</keyword>
<name>A0A420IA36_9PEZI</name>
<gene>
    <name evidence="6" type="ORF">GcC1_101022</name>
</gene>
<dbReference type="SUPFAM" id="SSF161084">
    <property type="entry name" value="MAPEG domain-like"/>
    <property type="match status" value="1"/>
</dbReference>
<proteinExistence type="predicted"/>
<accession>A0A420IA36</accession>
<dbReference type="GO" id="GO:0004602">
    <property type="term" value="F:glutathione peroxidase activity"/>
    <property type="evidence" value="ECO:0007669"/>
    <property type="project" value="TreeGrafter"/>
</dbReference>
<dbReference type="InterPro" id="IPR001129">
    <property type="entry name" value="Membr-assoc_MAPEG"/>
</dbReference>
<reference evidence="6 7" key="1">
    <citation type="journal article" date="2018" name="BMC Genomics">
        <title>Comparative genome analyses reveal sequence features reflecting distinct modes of host-adaptation between dicot and monocot powdery mildew.</title>
        <authorList>
            <person name="Wu Y."/>
            <person name="Ma X."/>
            <person name="Pan Z."/>
            <person name="Kale S.D."/>
            <person name="Song Y."/>
            <person name="King H."/>
            <person name="Zhang Q."/>
            <person name="Presley C."/>
            <person name="Deng X."/>
            <person name="Wei C.I."/>
            <person name="Xiao S."/>
        </authorList>
    </citation>
    <scope>NUCLEOTIDE SEQUENCE [LARGE SCALE GENOMIC DNA]</scope>
    <source>
        <strain evidence="6">UCSC1</strain>
    </source>
</reference>
<keyword evidence="6" id="KW-0808">Transferase</keyword>
<evidence type="ECO:0000256" key="4">
    <source>
        <dbReference type="ARBA" id="ARBA00023136"/>
    </source>
</evidence>
<dbReference type="InterPro" id="IPR050997">
    <property type="entry name" value="MAPEG"/>
</dbReference>
<dbReference type="GO" id="GO:0016020">
    <property type="term" value="C:membrane"/>
    <property type="evidence" value="ECO:0007669"/>
    <property type="project" value="UniProtKB-SubCell"/>
</dbReference>
<evidence type="ECO:0000256" key="5">
    <source>
        <dbReference type="SAM" id="Phobius"/>
    </source>
</evidence>
<organism evidence="6 7">
    <name type="scientific">Golovinomyces cichoracearum</name>
    <dbReference type="NCBI Taxonomy" id="62708"/>
    <lineage>
        <taxon>Eukaryota</taxon>
        <taxon>Fungi</taxon>
        <taxon>Dikarya</taxon>
        <taxon>Ascomycota</taxon>
        <taxon>Pezizomycotina</taxon>
        <taxon>Leotiomycetes</taxon>
        <taxon>Erysiphales</taxon>
        <taxon>Erysiphaceae</taxon>
        <taxon>Golovinomyces</taxon>
    </lineage>
</organism>
<keyword evidence="4 5" id="KW-0472">Membrane</keyword>
<protein>
    <submittedName>
        <fullName evidence="6">Microsomal glutathione S-transferase 3</fullName>
    </submittedName>
</protein>
<dbReference type="Gene3D" id="1.20.120.550">
    <property type="entry name" value="Membrane associated eicosanoid/glutathione metabolism-like domain"/>
    <property type="match status" value="1"/>
</dbReference>
<dbReference type="AlphaFoldDB" id="A0A420IA36"/>
<feature type="transmembrane region" description="Helical" evidence="5">
    <location>
        <begin position="88"/>
        <end position="107"/>
    </location>
</feature>
<comment type="caution">
    <text evidence="6">The sequence shown here is derived from an EMBL/GenBank/DDBJ whole genome shotgun (WGS) entry which is preliminary data.</text>
</comment>
<dbReference type="OrthoDB" id="410651at2759"/>
<keyword evidence="2 5" id="KW-0812">Transmembrane</keyword>
<feature type="transmembrane region" description="Helical" evidence="5">
    <location>
        <begin position="12"/>
        <end position="30"/>
    </location>
</feature>
<sequence>MTTTINIDRNYSYVLLAATGTFVLNLVHGLNVSKHRRIAGVNYPAAYSPSSRTDKAAVCFNSAQRAHCNYIENQLSTVGAMLIAGIRYPITASLMGTSWMVCRWLYMTGYSRGEENGKGRIQGLGSFIFQYILVIMSGYTSLAILRDF</sequence>
<dbReference type="Pfam" id="PF01124">
    <property type="entry name" value="MAPEG"/>
    <property type="match status" value="1"/>
</dbReference>
<dbReference type="GO" id="GO:0005783">
    <property type="term" value="C:endoplasmic reticulum"/>
    <property type="evidence" value="ECO:0007669"/>
    <property type="project" value="TreeGrafter"/>
</dbReference>
<feature type="transmembrane region" description="Helical" evidence="5">
    <location>
        <begin position="127"/>
        <end position="145"/>
    </location>
</feature>
<dbReference type="InterPro" id="IPR023352">
    <property type="entry name" value="MAPEG-like_dom_sf"/>
</dbReference>
<comment type="subcellular location">
    <subcellularLocation>
        <location evidence="1">Membrane</location>
        <topology evidence="1">Multi-pass membrane protein</topology>
    </subcellularLocation>
</comment>
<dbReference type="PANTHER" id="PTHR10250:SF26">
    <property type="entry name" value="GLUTATHIONE S-TRANSFERASE 3, MITOCHONDRIAL"/>
    <property type="match status" value="1"/>
</dbReference>
<evidence type="ECO:0000313" key="7">
    <source>
        <dbReference type="Proteomes" id="UP000285405"/>
    </source>
</evidence>